<dbReference type="SUPFAM" id="SSF55073">
    <property type="entry name" value="Nucleotide cyclase"/>
    <property type="match status" value="1"/>
</dbReference>
<evidence type="ECO:0000313" key="3">
    <source>
        <dbReference type="EMBL" id="BBH16926.1"/>
    </source>
</evidence>
<dbReference type="OrthoDB" id="9801841at2"/>
<dbReference type="GO" id="GO:0009190">
    <property type="term" value="P:cyclic nucleotide biosynthetic process"/>
    <property type="evidence" value="ECO:0007669"/>
    <property type="project" value="InterPro"/>
</dbReference>
<dbReference type="PANTHER" id="PTHR43081">
    <property type="entry name" value="ADENYLATE CYCLASE, TERMINAL-DIFFERENTIATION SPECIFIC-RELATED"/>
    <property type="match status" value="1"/>
</dbReference>
<evidence type="ECO:0000256" key="1">
    <source>
        <dbReference type="ARBA" id="ARBA00005381"/>
    </source>
</evidence>
<gene>
    <name evidence="3" type="ORF">Back2_12130</name>
</gene>
<dbReference type="InterPro" id="IPR001054">
    <property type="entry name" value="A/G_cyclase"/>
</dbReference>
<dbReference type="PROSITE" id="PS50125">
    <property type="entry name" value="GUANYLATE_CYCLASE_2"/>
    <property type="match status" value="1"/>
</dbReference>
<dbReference type="SMART" id="SM00044">
    <property type="entry name" value="CYCc"/>
    <property type="match status" value="1"/>
</dbReference>
<dbReference type="GO" id="GO:0035556">
    <property type="term" value="P:intracellular signal transduction"/>
    <property type="evidence" value="ECO:0007669"/>
    <property type="project" value="InterPro"/>
</dbReference>
<dbReference type="PANTHER" id="PTHR43081:SF1">
    <property type="entry name" value="ADENYLATE CYCLASE, TERMINAL-DIFFERENTIATION SPECIFIC"/>
    <property type="match status" value="1"/>
</dbReference>
<dbReference type="Pfam" id="PF00211">
    <property type="entry name" value="Guanylate_cyc"/>
    <property type="match status" value="1"/>
</dbReference>
<name>A0A3G9IEY4_9ACTN</name>
<evidence type="ECO:0000313" key="4">
    <source>
        <dbReference type="Proteomes" id="UP000271573"/>
    </source>
</evidence>
<protein>
    <recommendedName>
        <fullName evidence="2">Guanylate cyclase domain-containing protein</fullName>
    </recommendedName>
</protein>
<dbReference type="EMBL" id="AP019307">
    <property type="protein sequence ID" value="BBH16926.1"/>
    <property type="molecule type" value="Genomic_DNA"/>
</dbReference>
<dbReference type="GO" id="GO:0004016">
    <property type="term" value="F:adenylate cyclase activity"/>
    <property type="evidence" value="ECO:0007669"/>
    <property type="project" value="UniProtKB-ARBA"/>
</dbReference>
<evidence type="ECO:0000259" key="2">
    <source>
        <dbReference type="PROSITE" id="PS50125"/>
    </source>
</evidence>
<dbReference type="Proteomes" id="UP000271573">
    <property type="component" value="Chromosome"/>
</dbReference>
<reference evidence="3 4" key="1">
    <citation type="submission" date="2018-11" db="EMBL/GenBank/DDBJ databases">
        <title>Complete genome sequence of Nocardioides baekrokdamisoli strain KCTC 39748.</title>
        <authorList>
            <person name="Kang S.W."/>
            <person name="Lee K.C."/>
            <person name="Kim K.K."/>
            <person name="Kim J.S."/>
            <person name="Kim D.S."/>
            <person name="Ko S.H."/>
            <person name="Yang S.H."/>
            <person name="Shin Y.K."/>
            <person name="Lee J.S."/>
        </authorList>
    </citation>
    <scope>NUCLEOTIDE SEQUENCE [LARGE SCALE GENOMIC DNA]</scope>
    <source>
        <strain evidence="3 4">KCTC 39748</strain>
    </source>
</reference>
<dbReference type="RefSeq" id="WP_125567686.1">
    <property type="nucleotide sequence ID" value="NZ_AP019307.1"/>
</dbReference>
<dbReference type="Gene3D" id="3.30.70.1230">
    <property type="entry name" value="Nucleotide cyclase"/>
    <property type="match status" value="1"/>
</dbReference>
<dbReference type="InterPro" id="IPR050697">
    <property type="entry name" value="Adenylyl/Guanylyl_Cyclase_3/4"/>
</dbReference>
<proteinExistence type="inferred from homology"/>
<sequence>MNAAIVVEGVLGVVALGTATDAYLIRRRLKRSEEHVQVLEAALRSNEPQVRLLDGKTRAMARTVANSVLQTAERLRDGGVTRLLSSSLDDLATWVTADQKAIERIAAPDGTVTLFFSDIENSTSINEHIGDSAWLRTLKDHETIVRSAIEAQSGHVVKNSGDGFMAVFRDPFAAVTASTDIQRKLAAHKRLVRIPVRVRIGLHSGPVVSHEGDFFGKNVAMAARVADKASGSEILASEAVRDVLTAAHTNVRMTAIAEVELKGLSGTHRLWRVSY</sequence>
<dbReference type="AlphaFoldDB" id="A0A3G9IEY4"/>
<feature type="domain" description="Guanylate cyclase" evidence="2">
    <location>
        <begin position="113"/>
        <end position="226"/>
    </location>
</feature>
<dbReference type="InterPro" id="IPR029787">
    <property type="entry name" value="Nucleotide_cyclase"/>
</dbReference>
<keyword evidence="4" id="KW-1185">Reference proteome</keyword>
<accession>A0A3G9IEY4</accession>
<dbReference type="CDD" id="cd07302">
    <property type="entry name" value="CHD"/>
    <property type="match status" value="1"/>
</dbReference>
<organism evidence="3 4">
    <name type="scientific">Nocardioides baekrokdamisoli</name>
    <dbReference type="NCBI Taxonomy" id="1804624"/>
    <lineage>
        <taxon>Bacteria</taxon>
        <taxon>Bacillati</taxon>
        <taxon>Actinomycetota</taxon>
        <taxon>Actinomycetes</taxon>
        <taxon>Propionibacteriales</taxon>
        <taxon>Nocardioidaceae</taxon>
        <taxon>Nocardioides</taxon>
    </lineage>
</organism>
<comment type="similarity">
    <text evidence="1">Belongs to the adenylyl cyclase class-3 family.</text>
</comment>
<dbReference type="KEGG" id="nbe:Back2_12130"/>